<evidence type="ECO:0000259" key="1">
    <source>
        <dbReference type="Pfam" id="PF25063"/>
    </source>
</evidence>
<feature type="domain" description="Tetratricopeptide repeat protein 21A/21B C-terminal ARM" evidence="1">
    <location>
        <begin position="1"/>
        <end position="71"/>
    </location>
</feature>
<accession>A0A4W5LGJ1</accession>
<keyword evidence="3" id="KW-1185">Reference proteome</keyword>
<dbReference type="GO" id="GO:0061512">
    <property type="term" value="P:protein localization to cilium"/>
    <property type="evidence" value="ECO:0007669"/>
    <property type="project" value="TreeGrafter"/>
</dbReference>
<dbReference type="Ensembl" id="ENSHHUT00000025867.1">
    <property type="protein sequence ID" value="ENSHHUP00000024917.1"/>
    <property type="gene ID" value="ENSHHUG00000015687.1"/>
</dbReference>
<organism evidence="2 3">
    <name type="scientific">Hucho hucho</name>
    <name type="common">huchen</name>
    <dbReference type="NCBI Taxonomy" id="62062"/>
    <lineage>
        <taxon>Eukaryota</taxon>
        <taxon>Metazoa</taxon>
        <taxon>Chordata</taxon>
        <taxon>Craniata</taxon>
        <taxon>Vertebrata</taxon>
        <taxon>Euteleostomi</taxon>
        <taxon>Actinopterygii</taxon>
        <taxon>Neopterygii</taxon>
        <taxon>Teleostei</taxon>
        <taxon>Protacanthopterygii</taxon>
        <taxon>Salmoniformes</taxon>
        <taxon>Salmonidae</taxon>
        <taxon>Salmoninae</taxon>
        <taxon>Hucho</taxon>
    </lineage>
</organism>
<dbReference type="AlphaFoldDB" id="A0A4W5LGJ1"/>
<dbReference type="Pfam" id="PF25063">
    <property type="entry name" value="ARM_TT21_C"/>
    <property type="match status" value="1"/>
</dbReference>
<dbReference type="GeneTree" id="ENSGT00390000005979"/>
<dbReference type="PANTHER" id="PTHR14699:SF0">
    <property type="entry name" value="TETRATRICOPEPTIDE REPEAT PROTEIN 21 HOMOLOG"/>
    <property type="match status" value="1"/>
</dbReference>
<proteinExistence type="predicted"/>
<sequence length="76" mass="9161">MGYVREKEHSYHDASVFYDHAWLYTNRVNPSMGFRLAFNYLKFKQYNEAIEVLAEHPDYPLIQKEILERARLALRP</sequence>
<dbReference type="GO" id="GO:0035721">
    <property type="term" value="P:intraciliary retrograde transport"/>
    <property type="evidence" value="ECO:0007669"/>
    <property type="project" value="TreeGrafter"/>
</dbReference>
<dbReference type="Proteomes" id="UP000314982">
    <property type="component" value="Unassembled WGS sequence"/>
</dbReference>
<dbReference type="GO" id="GO:0030991">
    <property type="term" value="C:intraciliary transport particle A"/>
    <property type="evidence" value="ECO:0007669"/>
    <property type="project" value="TreeGrafter"/>
</dbReference>
<dbReference type="InterPro" id="IPR040364">
    <property type="entry name" value="TTC21A/TTC21B"/>
</dbReference>
<reference evidence="3" key="1">
    <citation type="submission" date="2018-06" db="EMBL/GenBank/DDBJ databases">
        <title>Genome assembly of Danube salmon.</title>
        <authorList>
            <person name="Macqueen D.J."/>
            <person name="Gundappa M.K."/>
        </authorList>
    </citation>
    <scope>NUCLEOTIDE SEQUENCE [LARGE SCALE GENOMIC DNA]</scope>
</reference>
<reference evidence="2" key="2">
    <citation type="submission" date="2025-08" db="UniProtKB">
        <authorList>
            <consortium name="Ensembl"/>
        </authorList>
    </citation>
    <scope>IDENTIFICATION</scope>
</reference>
<name>A0A4W5LGJ1_9TELE</name>
<reference evidence="2" key="3">
    <citation type="submission" date="2025-09" db="UniProtKB">
        <authorList>
            <consortium name="Ensembl"/>
        </authorList>
    </citation>
    <scope>IDENTIFICATION</scope>
</reference>
<evidence type="ECO:0000313" key="3">
    <source>
        <dbReference type="Proteomes" id="UP000314982"/>
    </source>
</evidence>
<evidence type="ECO:0000313" key="2">
    <source>
        <dbReference type="Ensembl" id="ENSHHUP00000024917.1"/>
    </source>
</evidence>
<dbReference type="InterPro" id="IPR056834">
    <property type="entry name" value="ARM_TT21_C"/>
</dbReference>
<protein>
    <recommendedName>
        <fullName evidence="1">Tetratricopeptide repeat protein 21A/21B C-terminal ARM domain-containing protein</fullName>
    </recommendedName>
</protein>
<dbReference type="GO" id="GO:0005929">
    <property type="term" value="C:cilium"/>
    <property type="evidence" value="ECO:0007669"/>
    <property type="project" value="GOC"/>
</dbReference>
<dbReference type="STRING" id="62062.ENSHHUP00000024917"/>
<dbReference type="PANTHER" id="PTHR14699">
    <property type="entry name" value="STI2 PROTEIN-RELATED"/>
    <property type="match status" value="1"/>
</dbReference>